<evidence type="ECO:0000256" key="4">
    <source>
        <dbReference type="ARBA" id="ARBA00023002"/>
    </source>
</evidence>
<gene>
    <name evidence="6" type="primary">pdxA_1</name>
    <name evidence="6" type="ORF">OSO01_04170</name>
</gene>
<keyword evidence="7" id="KW-1185">Reference proteome</keyword>
<dbReference type="InterPro" id="IPR005255">
    <property type="entry name" value="PdxA_fam"/>
</dbReference>
<evidence type="ECO:0000313" key="7">
    <source>
        <dbReference type="Proteomes" id="UP000321558"/>
    </source>
</evidence>
<dbReference type="SUPFAM" id="SSF53659">
    <property type="entry name" value="Isocitrate/Isopropylmalate dehydrogenase-like"/>
    <property type="match status" value="1"/>
</dbReference>
<dbReference type="Gene3D" id="3.40.718.10">
    <property type="entry name" value="Isopropylmalate Dehydrogenase"/>
    <property type="match status" value="1"/>
</dbReference>
<dbReference type="STRING" id="582851.GCA_900162665_02642"/>
<dbReference type="AlphaFoldDB" id="A0A511ZDZ9"/>
<evidence type="ECO:0000256" key="2">
    <source>
        <dbReference type="ARBA" id="ARBA00009464"/>
    </source>
</evidence>
<dbReference type="GO" id="GO:0016491">
    <property type="term" value="F:oxidoreductase activity"/>
    <property type="evidence" value="ECO:0007669"/>
    <property type="project" value="UniProtKB-KW"/>
</dbReference>
<evidence type="ECO:0000256" key="3">
    <source>
        <dbReference type="ARBA" id="ARBA00022723"/>
    </source>
</evidence>
<dbReference type="Pfam" id="PF04166">
    <property type="entry name" value="PdxA"/>
    <property type="match status" value="1"/>
</dbReference>
<dbReference type="NCBIfam" id="TIGR00557">
    <property type="entry name" value="pdxA"/>
    <property type="match status" value="1"/>
</dbReference>
<organism evidence="6 7">
    <name type="scientific">Oceanobacillus sojae</name>
    <dbReference type="NCBI Taxonomy" id="582851"/>
    <lineage>
        <taxon>Bacteria</taxon>
        <taxon>Bacillati</taxon>
        <taxon>Bacillota</taxon>
        <taxon>Bacilli</taxon>
        <taxon>Bacillales</taxon>
        <taxon>Bacillaceae</taxon>
        <taxon>Oceanobacillus</taxon>
    </lineage>
</organism>
<comment type="cofactor">
    <cofactor evidence="1">
        <name>a divalent metal cation</name>
        <dbReference type="ChEBI" id="CHEBI:60240"/>
    </cofactor>
</comment>
<keyword evidence="5" id="KW-0520">NAD</keyword>
<evidence type="ECO:0000256" key="5">
    <source>
        <dbReference type="ARBA" id="ARBA00023027"/>
    </source>
</evidence>
<keyword evidence="3" id="KW-0479">Metal-binding</keyword>
<dbReference type="PANTHER" id="PTHR30004:SF6">
    <property type="entry name" value="D-THREONATE 4-PHOSPHATE DEHYDROGENASE"/>
    <property type="match status" value="1"/>
</dbReference>
<dbReference type="EMBL" id="BJYM01000002">
    <property type="protein sequence ID" value="GEN85678.1"/>
    <property type="molecule type" value="Genomic_DNA"/>
</dbReference>
<dbReference type="RefSeq" id="WP_147208149.1">
    <property type="nucleotide sequence ID" value="NZ_BJYM01000002.1"/>
</dbReference>
<dbReference type="GO" id="GO:0051287">
    <property type="term" value="F:NAD binding"/>
    <property type="evidence" value="ECO:0007669"/>
    <property type="project" value="InterPro"/>
</dbReference>
<sequence>MSGDFKKPVVAVTMGDPAGIGPEITVDTMLTEKVYDECNPFLIGSVDIVKRALEIKNSDFEINNIASPSEAKFTYGIIDVLEPKEYECSQIEYGKVQKLAGEMAYDYVTKSIELGLNKEIDIVSTAPIHKEAIKLAGCKHEGHTEIFGDLTNSDYALTMFNCHNLKVFFVSRHKALIEACRYATKDVVLDTLRQIDTELKGIGYEKPEIALAALNPHASDNGLFGTEEKDHLIPAVEAAKEEGMNVVGPVPADSVFHLGLQGNYDAILSLYHDQGHIACKTYDFEKSITITWGLPFMRSSVDHGTAFDIAGKGIAGSVSMIESTLVPVQYWKKQQKALQG</sequence>
<evidence type="ECO:0000256" key="1">
    <source>
        <dbReference type="ARBA" id="ARBA00001968"/>
    </source>
</evidence>
<comment type="caution">
    <text evidence="6">The sequence shown here is derived from an EMBL/GenBank/DDBJ whole genome shotgun (WGS) entry which is preliminary data.</text>
</comment>
<dbReference type="GO" id="GO:0046872">
    <property type="term" value="F:metal ion binding"/>
    <property type="evidence" value="ECO:0007669"/>
    <property type="project" value="UniProtKB-KW"/>
</dbReference>
<reference evidence="6 7" key="1">
    <citation type="submission" date="2019-07" db="EMBL/GenBank/DDBJ databases">
        <title>Whole genome shotgun sequence of Oceanobacillus sojae NBRC 105379.</title>
        <authorList>
            <person name="Hosoyama A."/>
            <person name="Uohara A."/>
            <person name="Ohji S."/>
            <person name="Ichikawa N."/>
        </authorList>
    </citation>
    <scope>NUCLEOTIDE SEQUENCE [LARGE SCALE GENOMIC DNA]</scope>
    <source>
        <strain evidence="6 7">NBRC 105379</strain>
    </source>
</reference>
<evidence type="ECO:0000313" key="6">
    <source>
        <dbReference type="EMBL" id="GEN85678.1"/>
    </source>
</evidence>
<comment type="similarity">
    <text evidence="2">Belongs to the PdxA family. PdxA2 subfamily.</text>
</comment>
<dbReference type="OrthoDB" id="9801783at2"/>
<protein>
    <submittedName>
        <fullName evidence="6">4-hydroxythreonine-4-phosphate dehydrogenase</fullName>
    </submittedName>
</protein>
<dbReference type="PANTHER" id="PTHR30004">
    <property type="entry name" value="4-HYDROXYTHREONINE-4-PHOSPHATE DEHYDROGENASE"/>
    <property type="match status" value="1"/>
</dbReference>
<dbReference type="Proteomes" id="UP000321558">
    <property type="component" value="Unassembled WGS sequence"/>
</dbReference>
<dbReference type="NCBIfam" id="NF002992">
    <property type="entry name" value="PRK03743.1"/>
    <property type="match status" value="1"/>
</dbReference>
<proteinExistence type="inferred from homology"/>
<accession>A0A511ZDZ9</accession>
<name>A0A511ZDZ9_9BACI</name>
<keyword evidence="4" id="KW-0560">Oxidoreductase</keyword>